<dbReference type="PROSITE" id="PS51083">
    <property type="entry name" value="ZF_HIT"/>
    <property type="match status" value="1"/>
</dbReference>
<keyword evidence="1" id="KW-1017">Isopeptide bond</keyword>
<keyword evidence="2" id="KW-0690">Ribosome biogenesis</keyword>
<evidence type="ECO:0000256" key="14">
    <source>
        <dbReference type="SAM" id="MobiDB-lite"/>
    </source>
</evidence>
<proteinExistence type="inferred from homology"/>
<evidence type="ECO:0000259" key="15">
    <source>
        <dbReference type="PROSITE" id="PS51083"/>
    </source>
</evidence>
<evidence type="ECO:0000256" key="12">
    <source>
        <dbReference type="ARBA" id="ARBA00077531"/>
    </source>
</evidence>
<dbReference type="GO" id="GO:0070761">
    <property type="term" value="C:pre-snoRNP complex"/>
    <property type="evidence" value="ECO:0007669"/>
    <property type="project" value="TreeGrafter"/>
</dbReference>
<feature type="region of interest" description="Disordered" evidence="14">
    <location>
        <begin position="206"/>
        <end position="282"/>
    </location>
</feature>
<comment type="caution">
    <text evidence="16">The sequence shown here is derived from an EMBL/GenBank/DDBJ whole genome shotgun (WGS) entry which is preliminary data.</text>
</comment>
<feature type="region of interest" description="Disordered" evidence="14">
    <location>
        <begin position="361"/>
        <end position="406"/>
    </location>
</feature>
<evidence type="ECO:0000256" key="10">
    <source>
        <dbReference type="ARBA" id="ARBA00061949"/>
    </source>
</evidence>
<dbReference type="GO" id="GO:0008270">
    <property type="term" value="F:zinc ion binding"/>
    <property type="evidence" value="ECO:0007669"/>
    <property type="project" value="UniProtKB-UniRule"/>
</dbReference>
<evidence type="ECO:0000256" key="4">
    <source>
        <dbReference type="ARBA" id="ARBA00022723"/>
    </source>
</evidence>
<dbReference type="CDD" id="cd23023">
    <property type="entry name" value="zf-HIT_BCD1"/>
    <property type="match status" value="1"/>
</dbReference>
<evidence type="ECO:0000256" key="13">
    <source>
        <dbReference type="PROSITE-ProRule" id="PRU00453"/>
    </source>
</evidence>
<evidence type="ECO:0000256" key="8">
    <source>
        <dbReference type="ARBA" id="ARBA00049598"/>
    </source>
</evidence>
<dbReference type="PANTHER" id="PTHR13483">
    <property type="entry name" value="BOX C_D SNORNA PROTEIN 1-RELATED"/>
    <property type="match status" value="1"/>
</dbReference>
<dbReference type="Pfam" id="PF04438">
    <property type="entry name" value="zf-HIT"/>
    <property type="match status" value="1"/>
</dbReference>
<dbReference type="Pfam" id="PF25790">
    <property type="entry name" value="BCD1"/>
    <property type="match status" value="1"/>
</dbReference>
<dbReference type="Gene3D" id="3.30.60.190">
    <property type="match status" value="1"/>
</dbReference>
<dbReference type="Proteomes" id="UP000070133">
    <property type="component" value="Unassembled WGS sequence"/>
</dbReference>
<dbReference type="FunFam" id="3.30.60.190:FF:000001">
    <property type="entry name" value="box C/D snoRNA protein 1"/>
    <property type="match status" value="1"/>
</dbReference>
<keyword evidence="3" id="KW-0597">Phosphoprotein</keyword>
<keyword evidence="5 13" id="KW-0863">Zinc-finger</keyword>
<feature type="compositionally biased region" description="Basic and acidic residues" evidence="14">
    <location>
        <begin position="233"/>
        <end position="242"/>
    </location>
</feature>
<evidence type="ECO:0000256" key="5">
    <source>
        <dbReference type="ARBA" id="ARBA00022771"/>
    </source>
</evidence>
<evidence type="ECO:0000256" key="11">
    <source>
        <dbReference type="ARBA" id="ARBA00068630"/>
    </source>
</evidence>
<dbReference type="AlphaFoldDB" id="A0A139HLR7"/>
<accession>A0A139HLR7</accession>
<evidence type="ECO:0000313" key="17">
    <source>
        <dbReference type="Proteomes" id="UP000070133"/>
    </source>
</evidence>
<comment type="similarity">
    <text evidence="9">Belongs to the BCD1 family.</text>
</comment>
<sequence>MPKRFVRPKHSDSVHYIIIAPESSPPRKMSSDLLLTELCNICYTNKPKYRCPRCKTQTCSLPCSKKHKQRASCSGVRNPAEFVKKSQLATPSGVDRDYNYLKSVERSIDVASREASDRGIGKNAANHRVFRGNHPESIVQKYLAANRITMHRAPTGMSRQKANQTRASKRNHILWTVEWIDADGQRNISNDCLESDRLRKLYAATQVQQNHASKRRPGESERAASKRRRLERKKMAETERQAETAPTEAQQNDDVESEIEEESESAKLDVGAGATAGGEQGSSSAATQQYFYFYLLRPGTSSANKVLIPVDADTTLTATLRDKTVLEFPTIYVLPHAAHALPSGYMLEEAYLGARKKEDAEWRDAARTAAEQDGSASGSKQESEASHSDAMDPNKILSMLRRDMTR</sequence>
<dbReference type="STRING" id="321146.A0A139HLR7"/>
<keyword evidence="17" id="KW-1185">Reference proteome</keyword>
<reference evidence="16 17" key="1">
    <citation type="submission" date="2015-07" db="EMBL/GenBank/DDBJ databases">
        <title>Comparative genomics of the Sigatoka disease complex on banana suggests a link between parallel evolutionary changes in Pseudocercospora fijiensis and Pseudocercospora eumusae and increased virulence on the banana host.</title>
        <authorList>
            <person name="Chang T.-C."/>
            <person name="Salvucci A."/>
            <person name="Crous P.W."/>
            <person name="Stergiopoulos I."/>
        </authorList>
    </citation>
    <scope>NUCLEOTIDE SEQUENCE [LARGE SCALE GENOMIC DNA]</scope>
    <source>
        <strain evidence="16 17">CBS 114824</strain>
    </source>
</reference>
<dbReference type="GO" id="GO:0005634">
    <property type="term" value="C:nucleus"/>
    <property type="evidence" value="ECO:0007669"/>
    <property type="project" value="TreeGrafter"/>
</dbReference>
<dbReference type="GO" id="GO:0048254">
    <property type="term" value="P:snoRNA localization"/>
    <property type="evidence" value="ECO:0007669"/>
    <property type="project" value="TreeGrafter"/>
</dbReference>
<dbReference type="InterPro" id="IPR051639">
    <property type="entry name" value="BCD1"/>
</dbReference>
<dbReference type="PANTHER" id="PTHR13483:SF11">
    <property type="entry name" value="ZINC FINGER HIT DOMAIN-CONTAINING PROTEIN 3"/>
    <property type="match status" value="1"/>
</dbReference>
<dbReference type="GO" id="GO:0000463">
    <property type="term" value="P:maturation of LSU-rRNA from tricistronic rRNA transcript (SSU-rRNA, 5.8S rRNA, LSU-rRNA)"/>
    <property type="evidence" value="ECO:0007669"/>
    <property type="project" value="TreeGrafter"/>
</dbReference>
<feature type="compositionally biased region" description="Basic and acidic residues" evidence="14">
    <location>
        <begin position="381"/>
        <end position="392"/>
    </location>
</feature>
<dbReference type="InterPro" id="IPR007529">
    <property type="entry name" value="Znf_HIT"/>
</dbReference>
<evidence type="ECO:0000256" key="7">
    <source>
        <dbReference type="ARBA" id="ARBA00022843"/>
    </source>
</evidence>
<keyword evidence="7" id="KW-0832">Ubl conjugation</keyword>
<gene>
    <name evidence="16" type="ORF">AC578_4738</name>
</gene>
<dbReference type="GO" id="GO:0000492">
    <property type="term" value="P:box C/D snoRNP assembly"/>
    <property type="evidence" value="ECO:0007669"/>
    <property type="project" value="TreeGrafter"/>
</dbReference>
<keyword evidence="4" id="KW-0479">Metal-binding</keyword>
<feature type="domain" description="HIT-type" evidence="15">
    <location>
        <begin position="39"/>
        <end position="73"/>
    </location>
</feature>
<protein>
    <recommendedName>
        <fullName evidence="11">Box C/D snoRNA protein 1</fullName>
    </recommendedName>
    <alternativeName>
        <fullName evidence="12">Zinc finger HIT domain-containing protein 6</fullName>
    </alternativeName>
</protein>
<keyword evidence="6" id="KW-0862">Zinc</keyword>
<evidence type="ECO:0000256" key="6">
    <source>
        <dbReference type="ARBA" id="ARBA00022833"/>
    </source>
</evidence>
<dbReference type="OrthoDB" id="272357at2759"/>
<comment type="subunit">
    <text evidence="10">Interacts with FBL, SNU13, NOP58, NUFIP1, RUVBL1, RUVBL2 and TAF9. Interacts (via HIT-type zinc finger) with the RUVBL1/RUVBL2 complex in the presence of ADP.</text>
</comment>
<evidence type="ECO:0000256" key="2">
    <source>
        <dbReference type="ARBA" id="ARBA00022517"/>
    </source>
</evidence>
<feature type="compositionally biased region" description="Acidic residues" evidence="14">
    <location>
        <begin position="251"/>
        <end position="263"/>
    </location>
</feature>
<evidence type="ECO:0000256" key="1">
    <source>
        <dbReference type="ARBA" id="ARBA00022499"/>
    </source>
</evidence>
<evidence type="ECO:0000256" key="9">
    <source>
        <dbReference type="ARBA" id="ARBA00049654"/>
    </source>
</evidence>
<dbReference type="SUPFAM" id="SSF144232">
    <property type="entry name" value="HIT/MYND zinc finger-like"/>
    <property type="match status" value="1"/>
</dbReference>
<organism evidence="16 17">
    <name type="scientific">Pseudocercospora eumusae</name>
    <dbReference type="NCBI Taxonomy" id="321146"/>
    <lineage>
        <taxon>Eukaryota</taxon>
        <taxon>Fungi</taxon>
        <taxon>Dikarya</taxon>
        <taxon>Ascomycota</taxon>
        <taxon>Pezizomycotina</taxon>
        <taxon>Dothideomycetes</taxon>
        <taxon>Dothideomycetidae</taxon>
        <taxon>Mycosphaerellales</taxon>
        <taxon>Mycosphaerellaceae</taxon>
        <taxon>Pseudocercospora</taxon>
    </lineage>
</organism>
<dbReference type="EMBL" id="LFZN01000032">
    <property type="protein sequence ID" value="KXT03299.1"/>
    <property type="molecule type" value="Genomic_DNA"/>
</dbReference>
<evidence type="ECO:0000256" key="3">
    <source>
        <dbReference type="ARBA" id="ARBA00022553"/>
    </source>
</evidence>
<comment type="function">
    <text evidence="8">Required for box C/D snoRNAs accumulation involved in snoRNA processing, snoRNA transport to the nucleolus and ribosome biogenesis.</text>
</comment>
<name>A0A139HLR7_9PEZI</name>
<evidence type="ECO:0000313" key="16">
    <source>
        <dbReference type="EMBL" id="KXT03299.1"/>
    </source>
</evidence>
<dbReference type="InterPro" id="IPR057721">
    <property type="entry name" value="BCD1_alpha/beta"/>
</dbReference>